<protein>
    <submittedName>
        <fullName evidence="11">Spore germination B3 GerAC family protein</fullName>
    </submittedName>
</protein>
<dbReference type="GO" id="GO:0009847">
    <property type="term" value="P:spore germination"/>
    <property type="evidence" value="ECO:0007669"/>
    <property type="project" value="InterPro"/>
</dbReference>
<keyword evidence="3" id="KW-0309">Germination</keyword>
<gene>
    <name evidence="11" type="ordered locus">Daud_1935</name>
</gene>
<evidence type="ECO:0000256" key="8">
    <source>
        <dbReference type="SAM" id="MobiDB-lite"/>
    </source>
</evidence>
<evidence type="ECO:0000256" key="4">
    <source>
        <dbReference type="ARBA" id="ARBA00022729"/>
    </source>
</evidence>
<sequence>MTAVGVDRGRENTLTVTLQIAVAANIAGGGDGRGGAGAGETVLVTSMEAPSLLSALEFAHAWIDRHVDLSHTKVIIVGRELAETDFAATVAPLVRFPQFRPTIRVLVANGRAEAVLREAAPVLEASPGKFWELQVGGWDVTEFIPRADFHQIYIDMSSPGAAGLVGLVAVRRREEGPADPSHKAKGSHMAGTIPRRGGPGIEMMGAAVIHGGRMVGVLNGDETGIGKMVRGTFREMIKTVRDPLHPGRFIVVRVFPREPPAVQVRIGDDGTPRVSVRVPLEGDILAIQSGEHYERPERTRQVEQAVKESLMTDARATLDKAQNEFGADFFALGYHAKRLFPTWQAWEAFAWDEKFPDAEISIDFDFRVRRIGLLRETVPWR</sequence>
<evidence type="ECO:0000259" key="9">
    <source>
        <dbReference type="Pfam" id="PF05504"/>
    </source>
</evidence>
<dbReference type="HOGENOM" id="CLU_051140_0_2_9"/>
<comment type="similarity">
    <text evidence="2">Belongs to the GerABKC lipoprotein family.</text>
</comment>
<dbReference type="Pfam" id="PF25198">
    <property type="entry name" value="Spore_GerAC_N"/>
    <property type="match status" value="1"/>
</dbReference>
<evidence type="ECO:0000313" key="12">
    <source>
        <dbReference type="Proteomes" id="UP000008544"/>
    </source>
</evidence>
<reference evidence="11 12" key="2">
    <citation type="journal article" date="2008" name="Science">
        <title>Environmental genomics reveals a single-species ecosystem deep within Earth.</title>
        <authorList>
            <person name="Chivian D."/>
            <person name="Brodie E.L."/>
            <person name="Alm E.J."/>
            <person name="Culley D.E."/>
            <person name="Dehal P.S."/>
            <person name="Desantis T.Z."/>
            <person name="Gihring T.M."/>
            <person name="Lapidus A."/>
            <person name="Lin L.H."/>
            <person name="Lowry S.R."/>
            <person name="Moser D.P."/>
            <person name="Richardson P.M."/>
            <person name="Southam G."/>
            <person name="Wanger G."/>
            <person name="Pratt L.M."/>
            <person name="Andersen G.L."/>
            <person name="Hazen T.C."/>
            <person name="Brockman F.J."/>
            <person name="Arkin A.P."/>
            <person name="Onstott T.C."/>
        </authorList>
    </citation>
    <scope>NUCLEOTIDE SEQUENCE [LARGE SCALE GENOMIC DNA]</scope>
    <source>
        <strain evidence="11 12">MP104C</strain>
    </source>
</reference>
<evidence type="ECO:0000256" key="3">
    <source>
        <dbReference type="ARBA" id="ARBA00022544"/>
    </source>
</evidence>
<evidence type="ECO:0000313" key="11">
    <source>
        <dbReference type="EMBL" id="ACA60427.1"/>
    </source>
</evidence>
<evidence type="ECO:0000256" key="1">
    <source>
        <dbReference type="ARBA" id="ARBA00004635"/>
    </source>
</evidence>
<dbReference type="Pfam" id="PF05504">
    <property type="entry name" value="Spore_GerAC"/>
    <property type="match status" value="1"/>
</dbReference>
<proteinExistence type="inferred from homology"/>
<keyword evidence="12" id="KW-1185">Reference proteome</keyword>
<dbReference type="GO" id="GO:0016020">
    <property type="term" value="C:membrane"/>
    <property type="evidence" value="ECO:0007669"/>
    <property type="project" value="UniProtKB-SubCell"/>
</dbReference>
<dbReference type="PANTHER" id="PTHR35789:SF1">
    <property type="entry name" value="SPORE GERMINATION PROTEIN B3"/>
    <property type="match status" value="1"/>
</dbReference>
<feature type="region of interest" description="Disordered" evidence="8">
    <location>
        <begin position="175"/>
        <end position="197"/>
    </location>
</feature>
<dbReference type="KEGG" id="dau:Daud_1935"/>
<evidence type="ECO:0000256" key="7">
    <source>
        <dbReference type="ARBA" id="ARBA00023288"/>
    </source>
</evidence>
<dbReference type="Proteomes" id="UP000008544">
    <property type="component" value="Chromosome"/>
</dbReference>
<keyword evidence="5" id="KW-0472">Membrane</keyword>
<dbReference type="InterPro" id="IPR057336">
    <property type="entry name" value="GerAC_N"/>
</dbReference>
<evidence type="ECO:0000259" key="10">
    <source>
        <dbReference type="Pfam" id="PF25198"/>
    </source>
</evidence>
<feature type="domain" description="Spore germination protein N-terminal" evidence="10">
    <location>
        <begin position="2"/>
        <end position="162"/>
    </location>
</feature>
<organism evidence="11 12">
    <name type="scientific">Desulforudis audaxviator (strain MP104C)</name>
    <dbReference type="NCBI Taxonomy" id="477974"/>
    <lineage>
        <taxon>Bacteria</taxon>
        <taxon>Bacillati</taxon>
        <taxon>Bacillota</taxon>
        <taxon>Clostridia</taxon>
        <taxon>Thermoanaerobacterales</taxon>
        <taxon>Candidatus Desulforudaceae</taxon>
        <taxon>Candidatus Desulforudis</taxon>
    </lineage>
</organism>
<dbReference type="EMBL" id="CP000860">
    <property type="protein sequence ID" value="ACA60427.1"/>
    <property type="molecule type" value="Genomic_DNA"/>
</dbReference>
<comment type="subcellular location">
    <subcellularLocation>
        <location evidence="1">Membrane</location>
        <topology evidence="1">Lipid-anchor</topology>
    </subcellularLocation>
</comment>
<evidence type="ECO:0000256" key="5">
    <source>
        <dbReference type="ARBA" id="ARBA00023136"/>
    </source>
</evidence>
<dbReference type="InterPro" id="IPR008844">
    <property type="entry name" value="Spore_GerAC-like"/>
</dbReference>
<dbReference type="eggNOG" id="ENOG502Z849">
    <property type="taxonomic scope" value="Bacteria"/>
</dbReference>
<evidence type="ECO:0000256" key="2">
    <source>
        <dbReference type="ARBA" id="ARBA00007886"/>
    </source>
</evidence>
<accession>B1I614</accession>
<dbReference type="AlphaFoldDB" id="B1I614"/>
<dbReference type="Gene3D" id="3.30.300.210">
    <property type="entry name" value="Nutrient germinant receptor protein C, domain 3"/>
    <property type="match status" value="1"/>
</dbReference>
<evidence type="ECO:0000256" key="6">
    <source>
        <dbReference type="ARBA" id="ARBA00023139"/>
    </source>
</evidence>
<dbReference type="InterPro" id="IPR046953">
    <property type="entry name" value="Spore_GerAC-like_C"/>
</dbReference>
<dbReference type="PANTHER" id="PTHR35789">
    <property type="entry name" value="SPORE GERMINATION PROTEIN B3"/>
    <property type="match status" value="1"/>
</dbReference>
<dbReference type="InterPro" id="IPR038501">
    <property type="entry name" value="Spore_GerAC_C_sf"/>
</dbReference>
<name>B1I614_DESAP</name>
<keyword evidence="7" id="KW-0449">Lipoprotein</keyword>
<keyword evidence="6" id="KW-0564">Palmitate</keyword>
<reference evidence="12" key="1">
    <citation type="submission" date="2007-10" db="EMBL/GenBank/DDBJ databases">
        <title>Complete sequence of chromosome of Desulforudis audaxviator MP104C.</title>
        <authorList>
            <person name="Copeland A."/>
            <person name="Lucas S."/>
            <person name="Lapidus A."/>
            <person name="Barry K."/>
            <person name="Glavina del Rio T."/>
            <person name="Dalin E."/>
            <person name="Tice H."/>
            <person name="Bruce D."/>
            <person name="Pitluck S."/>
            <person name="Lowry S.R."/>
            <person name="Larimer F."/>
            <person name="Land M.L."/>
            <person name="Hauser L."/>
            <person name="Kyrpides N."/>
            <person name="Ivanova N.N."/>
            <person name="Richardson P."/>
        </authorList>
    </citation>
    <scope>NUCLEOTIDE SEQUENCE [LARGE SCALE GENOMIC DNA]</scope>
    <source>
        <strain evidence="12">MP104C</strain>
    </source>
</reference>
<feature type="domain" description="Spore germination GerAC-like C-terminal" evidence="9">
    <location>
        <begin position="204"/>
        <end position="372"/>
    </location>
</feature>
<keyword evidence="4" id="KW-0732">Signal</keyword>
<dbReference type="STRING" id="477974.Daud_1935"/>